<evidence type="ECO:0000313" key="1">
    <source>
        <dbReference type="Ensembl" id="ENSOARP00020044252.1"/>
    </source>
</evidence>
<organism evidence="1">
    <name type="scientific">Ovis aries</name>
    <name type="common">Sheep</name>
    <dbReference type="NCBI Taxonomy" id="9940"/>
    <lineage>
        <taxon>Eukaryota</taxon>
        <taxon>Metazoa</taxon>
        <taxon>Chordata</taxon>
        <taxon>Craniata</taxon>
        <taxon>Vertebrata</taxon>
        <taxon>Euteleostomi</taxon>
        <taxon>Mammalia</taxon>
        <taxon>Eutheria</taxon>
        <taxon>Laurasiatheria</taxon>
        <taxon>Artiodactyla</taxon>
        <taxon>Ruminantia</taxon>
        <taxon>Pecora</taxon>
        <taxon>Bovidae</taxon>
        <taxon>Caprinae</taxon>
        <taxon>Ovis</taxon>
    </lineage>
</organism>
<accession>A0AC11DKW8</accession>
<sequence length="220" mass="24435">MAAAEEEDGGPEGPNRERGGAGATFECNICLETAREAVVSVCGHLYCWPCLHQWLETRPERQECPVCKAGISRENVVPLYGRGSQKPQDPRDSSHLVILGAFTSHLVSVLFPLAFSPPSSIPMNRSVGVQVWIWDRVTRPPAGRTPSSCFSPSSSFSGCSVFEPCLLPAHHQPEENQYWGSLLTLPYSWTLPTQALHFCWLRPTLATFHKDVWRRSDICA</sequence>
<gene>
    <name evidence="1" type="primary">RNF5</name>
</gene>
<reference evidence="1" key="1">
    <citation type="submission" date="2020-11" db="EMBL/GenBank/DDBJ databases">
        <authorList>
            <person name="Davenport K.M."/>
            <person name="Bickhart D.M."/>
            <person name="Smith T.P.L."/>
            <person name="Murdoch B.M."/>
            <person name="Rosen B.D."/>
        </authorList>
    </citation>
    <scope>NUCLEOTIDE SEQUENCE [LARGE SCALE GENOMIC DNA]</scope>
    <source>
        <strain evidence="1">OAR_USU_Benz2616</strain>
    </source>
</reference>
<proteinExistence type="predicted"/>
<reference evidence="1" key="2">
    <citation type="submission" date="2025-08" db="UniProtKB">
        <authorList>
            <consortium name="Ensembl"/>
        </authorList>
    </citation>
    <scope>IDENTIFICATION</scope>
</reference>
<reference evidence="1" key="3">
    <citation type="submission" date="2025-09" db="UniProtKB">
        <authorList>
            <consortium name="Ensembl"/>
        </authorList>
    </citation>
    <scope>IDENTIFICATION</scope>
</reference>
<protein>
    <submittedName>
        <fullName evidence="1">Ring finger protein 5</fullName>
    </submittedName>
</protein>
<name>A0AC11DKW8_SHEEP</name>
<dbReference type="Ensembl" id="ENSOART00020055936.1">
    <property type="protein sequence ID" value="ENSOARP00020044252.1"/>
    <property type="gene ID" value="ENSOARG00020024339.2"/>
</dbReference>